<dbReference type="AlphaFoldDB" id="A0A1G9XRU3"/>
<dbReference type="GO" id="GO:0044281">
    <property type="term" value="P:small molecule metabolic process"/>
    <property type="evidence" value="ECO:0007669"/>
    <property type="project" value="UniProtKB-ARBA"/>
</dbReference>
<dbReference type="PANTHER" id="PTHR12128">
    <property type="entry name" value="DIHYDRODIPICOLINATE SYNTHASE"/>
    <property type="match status" value="1"/>
</dbReference>
<evidence type="ECO:0000256" key="3">
    <source>
        <dbReference type="PIRSR" id="PIRSR001365-1"/>
    </source>
</evidence>
<dbReference type="GO" id="GO:0008840">
    <property type="term" value="F:4-hydroxy-tetrahydrodipicolinate synthase activity"/>
    <property type="evidence" value="ECO:0007669"/>
    <property type="project" value="TreeGrafter"/>
</dbReference>
<feature type="active site" description="Proton donor/acceptor" evidence="3">
    <location>
        <position position="130"/>
    </location>
</feature>
<keyword evidence="6" id="KW-1185">Reference proteome</keyword>
<accession>A0A1G9XRU3</accession>
<dbReference type="EMBL" id="FNHL01000004">
    <property type="protein sequence ID" value="SDM99440.1"/>
    <property type="molecule type" value="Genomic_DNA"/>
</dbReference>
<dbReference type="PIRSF" id="PIRSF001365">
    <property type="entry name" value="DHDPS"/>
    <property type="match status" value="1"/>
</dbReference>
<dbReference type="InterPro" id="IPR020625">
    <property type="entry name" value="Schiff_base-form_aldolases_AS"/>
</dbReference>
<name>A0A1G9XRU3_9EURY</name>
<evidence type="ECO:0000313" key="6">
    <source>
        <dbReference type="Proteomes" id="UP000199451"/>
    </source>
</evidence>
<dbReference type="PANTHER" id="PTHR12128:SF66">
    <property type="entry name" value="4-HYDROXY-2-OXOGLUTARATE ALDOLASE, MITOCHONDRIAL"/>
    <property type="match status" value="1"/>
</dbReference>
<dbReference type="InterPro" id="IPR002220">
    <property type="entry name" value="DapA-like"/>
</dbReference>
<dbReference type="Gene3D" id="3.20.20.70">
    <property type="entry name" value="Aldolase class I"/>
    <property type="match status" value="1"/>
</dbReference>
<dbReference type="InterPro" id="IPR013785">
    <property type="entry name" value="Aldolase_TIM"/>
</dbReference>
<feature type="active site" description="Schiff-base intermediate with substrate" evidence="3">
    <location>
        <position position="158"/>
    </location>
</feature>
<evidence type="ECO:0000256" key="4">
    <source>
        <dbReference type="PIRSR" id="PIRSR001365-2"/>
    </source>
</evidence>
<dbReference type="PRINTS" id="PR00146">
    <property type="entry name" value="DHPICSNTHASE"/>
</dbReference>
<evidence type="ECO:0000256" key="1">
    <source>
        <dbReference type="ARBA" id="ARBA00023239"/>
    </source>
</evidence>
<proteinExistence type="predicted"/>
<organism evidence="5 6">
    <name type="scientific">Halogranum gelatinilyticum</name>
    <dbReference type="NCBI Taxonomy" id="660521"/>
    <lineage>
        <taxon>Archaea</taxon>
        <taxon>Methanobacteriati</taxon>
        <taxon>Methanobacteriota</taxon>
        <taxon>Stenosarchaea group</taxon>
        <taxon>Halobacteria</taxon>
        <taxon>Halobacteriales</taxon>
        <taxon>Haloferacaceae</taxon>
    </lineage>
</organism>
<dbReference type="Pfam" id="PF00701">
    <property type="entry name" value="DHDPS"/>
    <property type="match status" value="1"/>
</dbReference>
<dbReference type="STRING" id="660521.SAMN04487949_3102"/>
<evidence type="ECO:0000256" key="2">
    <source>
        <dbReference type="ARBA" id="ARBA00023270"/>
    </source>
</evidence>
<dbReference type="SUPFAM" id="SSF51569">
    <property type="entry name" value="Aldolase"/>
    <property type="match status" value="1"/>
</dbReference>
<dbReference type="RefSeq" id="WP_089698836.1">
    <property type="nucleotide sequence ID" value="NZ_FNHL01000004.1"/>
</dbReference>
<gene>
    <name evidence="5" type="ORF">SAMN04487949_3102</name>
</gene>
<protein>
    <submittedName>
        <fullName evidence="5">4-hydroxy-tetrahydrodipicolinate synthase</fullName>
    </submittedName>
</protein>
<dbReference type="GO" id="GO:0008675">
    <property type="term" value="F:2-dehydro-3-deoxy-phosphogluconate aldolase activity"/>
    <property type="evidence" value="ECO:0007669"/>
    <property type="project" value="UniProtKB-ARBA"/>
</dbReference>
<dbReference type="PROSITE" id="PS00666">
    <property type="entry name" value="DHDPS_2"/>
    <property type="match status" value="1"/>
</dbReference>
<dbReference type="Proteomes" id="UP000199451">
    <property type="component" value="Unassembled WGS sequence"/>
</dbReference>
<evidence type="ECO:0000313" key="5">
    <source>
        <dbReference type="EMBL" id="SDM99440.1"/>
    </source>
</evidence>
<keyword evidence="2" id="KW-0704">Schiff base</keyword>
<dbReference type="CDD" id="cd00408">
    <property type="entry name" value="DHDPS-like"/>
    <property type="match status" value="1"/>
</dbReference>
<reference evidence="6" key="1">
    <citation type="submission" date="2016-10" db="EMBL/GenBank/DDBJ databases">
        <authorList>
            <person name="Varghese N."/>
            <person name="Submissions S."/>
        </authorList>
    </citation>
    <scope>NUCLEOTIDE SEQUENCE [LARGE SCALE GENOMIC DNA]</scope>
    <source>
        <strain evidence="6">CGMCC 1.10119</strain>
    </source>
</reference>
<sequence>MHGIGPPLVTPFTEDGDVDDAALRDLVGWVEARGVDFLVPCGSNSEAELMTADERARVVETVVDEASVPVLAGTGHPGRRETLQQTERAADAGADAALVITPFYYHHTHDALEAYYESVADESPLPVYLYSVPAYTDVALDPELVGRLSTHGNVHGMKDSSGSIDAFVRSKRATAEEDFDLLVGSGGVLAPALDAGGAGGVLALANVAPEAAAEVFRLHRAGDDDAARALNAELVELNRAVTAEYSVPGLKAAMRARGAPAGHVRSPHQPVGAETREELESLVDRLETLVSGF</sequence>
<dbReference type="OrthoDB" id="350860at2157"/>
<feature type="binding site" evidence="4">
    <location>
        <position position="201"/>
    </location>
    <ligand>
        <name>pyruvate</name>
        <dbReference type="ChEBI" id="CHEBI:15361"/>
    </ligand>
</feature>
<keyword evidence="1" id="KW-0456">Lyase</keyword>
<dbReference type="SMART" id="SM01130">
    <property type="entry name" value="DHDPS"/>
    <property type="match status" value="1"/>
</dbReference>